<evidence type="ECO:0008006" key="9">
    <source>
        <dbReference type="Google" id="ProtNLM"/>
    </source>
</evidence>
<dbReference type="PANTHER" id="PTHR47160">
    <property type="entry name" value="PUTATIVE-RELATED"/>
    <property type="match status" value="1"/>
</dbReference>
<evidence type="ECO:0000259" key="5">
    <source>
        <dbReference type="Pfam" id="PF04500"/>
    </source>
</evidence>
<protein>
    <recommendedName>
        <fullName evidence="9">MULE transposase domain-containing protein</fullName>
    </recommendedName>
</protein>
<feature type="domain" description="FLYWCH-type" evidence="5">
    <location>
        <begin position="5"/>
        <end position="64"/>
    </location>
</feature>
<dbReference type="GO" id="GO:0008270">
    <property type="term" value="F:zinc ion binding"/>
    <property type="evidence" value="ECO:0007669"/>
    <property type="project" value="UniProtKB-KW"/>
</dbReference>
<accession>A0A9P0NNV7</accession>
<evidence type="ECO:0000313" key="8">
    <source>
        <dbReference type="Proteomes" id="UP001154329"/>
    </source>
</evidence>
<evidence type="ECO:0000256" key="2">
    <source>
        <dbReference type="ARBA" id="ARBA00022771"/>
    </source>
</evidence>
<name>A0A9P0NNV7_APHGO</name>
<dbReference type="PANTHER" id="PTHR47160:SF10">
    <property type="entry name" value="MULE TRANSPOSASE DOMAIN-CONTAINING PROTEIN"/>
    <property type="match status" value="1"/>
</dbReference>
<feature type="transmembrane region" description="Helical" evidence="4">
    <location>
        <begin position="200"/>
        <end position="223"/>
    </location>
</feature>
<sequence length="368" mass="42809">MGNIIESNRGKKQLILNNFKFRIESSNKGLIRWRCTIKNYTAKVYTDENNMCINNTDTPAQHNHGEYSSQALKKQVLNTACKRKAIENVSTRPKKIILTEIAQNSNSSDISDITINDITRIRKNIYENRRKIMPPNPTNIADAHNVLNLIDVKTKQSEHFLLVNDEKENIIIFSCETNLRFLSIVDNIYMDGTFDYSARFFLQFFSILGYLNGYYVPLVFCLLPNKCKQMYIYVFRAISKKCKDLGLNFSPANITVDFERPIINAVSGMWTQTNISGCRFHLTQSWYRKIQEIGLSSVYKDESSEISKWLRNIFGLLFLNPEDVSDCFTDDFMSECPFDERLQKFSDYFVETYISEDCIYPPKLWPLA</sequence>
<dbReference type="Gene3D" id="2.20.25.240">
    <property type="match status" value="1"/>
</dbReference>
<keyword evidence="4" id="KW-1133">Transmembrane helix</keyword>
<evidence type="ECO:0000313" key="7">
    <source>
        <dbReference type="EMBL" id="CAH1736208.1"/>
    </source>
</evidence>
<keyword evidence="1" id="KW-0479">Metal-binding</keyword>
<dbReference type="AlphaFoldDB" id="A0A9P0NNV7"/>
<evidence type="ECO:0000259" key="6">
    <source>
        <dbReference type="Pfam" id="PF10551"/>
    </source>
</evidence>
<dbReference type="InterPro" id="IPR007588">
    <property type="entry name" value="Znf_FLYWCH"/>
</dbReference>
<reference evidence="7" key="2">
    <citation type="submission" date="2022-10" db="EMBL/GenBank/DDBJ databases">
        <authorList>
            <consortium name="ENA_rothamsted_submissions"/>
            <consortium name="culmorum"/>
            <person name="King R."/>
        </authorList>
    </citation>
    <scope>NUCLEOTIDE SEQUENCE</scope>
</reference>
<evidence type="ECO:0000256" key="1">
    <source>
        <dbReference type="ARBA" id="ARBA00022723"/>
    </source>
</evidence>
<keyword evidence="8" id="KW-1185">Reference proteome</keyword>
<feature type="domain" description="MULE transposase" evidence="6">
    <location>
        <begin position="188"/>
        <end position="284"/>
    </location>
</feature>
<keyword evidence="2" id="KW-0863">Zinc-finger</keyword>
<dbReference type="Pfam" id="PF10551">
    <property type="entry name" value="MULE"/>
    <property type="match status" value="1"/>
</dbReference>
<dbReference type="InterPro" id="IPR018289">
    <property type="entry name" value="MULE_transposase_dom"/>
</dbReference>
<evidence type="ECO:0000256" key="4">
    <source>
        <dbReference type="SAM" id="Phobius"/>
    </source>
</evidence>
<organism evidence="7 8">
    <name type="scientific">Aphis gossypii</name>
    <name type="common">Cotton aphid</name>
    <dbReference type="NCBI Taxonomy" id="80765"/>
    <lineage>
        <taxon>Eukaryota</taxon>
        <taxon>Metazoa</taxon>
        <taxon>Ecdysozoa</taxon>
        <taxon>Arthropoda</taxon>
        <taxon>Hexapoda</taxon>
        <taxon>Insecta</taxon>
        <taxon>Pterygota</taxon>
        <taxon>Neoptera</taxon>
        <taxon>Paraneoptera</taxon>
        <taxon>Hemiptera</taxon>
        <taxon>Sternorrhyncha</taxon>
        <taxon>Aphidomorpha</taxon>
        <taxon>Aphidoidea</taxon>
        <taxon>Aphididae</taxon>
        <taxon>Aphidini</taxon>
        <taxon>Aphis</taxon>
        <taxon>Aphis</taxon>
    </lineage>
</organism>
<reference evidence="7" key="1">
    <citation type="submission" date="2022-02" db="EMBL/GenBank/DDBJ databases">
        <authorList>
            <person name="King R."/>
        </authorList>
    </citation>
    <scope>NUCLEOTIDE SEQUENCE</scope>
</reference>
<keyword evidence="3" id="KW-0862">Zinc</keyword>
<dbReference type="Pfam" id="PF04500">
    <property type="entry name" value="FLYWCH"/>
    <property type="match status" value="1"/>
</dbReference>
<evidence type="ECO:0000256" key="3">
    <source>
        <dbReference type="ARBA" id="ARBA00022833"/>
    </source>
</evidence>
<keyword evidence="4" id="KW-0472">Membrane</keyword>
<dbReference type="Proteomes" id="UP001154329">
    <property type="component" value="Chromosome 4"/>
</dbReference>
<proteinExistence type="predicted"/>
<keyword evidence="4" id="KW-0812">Transmembrane</keyword>
<dbReference type="EMBL" id="OU899037">
    <property type="protein sequence ID" value="CAH1736208.1"/>
    <property type="molecule type" value="Genomic_DNA"/>
</dbReference>
<gene>
    <name evidence="7" type="ORF">APHIGO_LOCUS9993</name>
</gene>